<comment type="caution">
    <text evidence="1">The sequence shown here is derived from an EMBL/GenBank/DDBJ whole genome shotgun (WGS) entry which is preliminary data.</text>
</comment>
<organism evidence="1 2">
    <name type="scientific">Dermacentor silvarum</name>
    <name type="common">Tick</name>
    <dbReference type="NCBI Taxonomy" id="543639"/>
    <lineage>
        <taxon>Eukaryota</taxon>
        <taxon>Metazoa</taxon>
        <taxon>Ecdysozoa</taxon>
        <taxon>Arthropoda</taxon>
        <taxon>Chelicerata</taxon>
        <taxon>Arachnida</taxon>
        <taxon>Acari</taxon>
        <taxon>Parasitiformes</taxon>
        <taxon>Ixodida</taxon>
        <taxon>Ixodoidea</taxon>
        <taxon>Ixodidae</taxon>
        <taxon>Rhipicephalinae</taxon>
        <taxon>Dermacentor</taxon>
    </lineage>
</organism>
<evidence type="ECO:0000313" key="1">
    <source>
        <dbReference type="EMBL" id="KAH7937134.1"/>
    </source>
</evidence>
<keyword evidence="2" id="KW-1185">Reference proteome</keyword>
<sequence length="289" mass="32551">MSCCITDVVHAGTRNKWIHFPLTSEEKVAVKEGFLRRGAIRRVIGCVDGSLIAIIAPKGDNKAAYMCRKGFYALNGMFICDAGMRIPAIDALRPGSHPDAYVWRTTWLRRRFQEGHIAKAGEHFLGYSGYPLEPRLLTPVPGHPPAHIAEGRYNTAHASMRSAVERCIGLLKSRFRCLLRYLALHYEPDRAANIVAACAVLHYLCLDEGERAFDEVDDDDSSDSSSDDSNGGPFPQGVPRARAACIVYLKGCAARDNVIRLFGTTRQQHQHFLRRVRRRLRRQQHRQQQ</sequence>
<dbReference type="Proteomes" id="UP000821865">
    <property type="component" value="Chromosome 8"/>
</dbReference>
<proteinExistence type="predicted"/>
<evidence type="ECO:0000313" key="2">
    <source>
        <dbReference type="Proteomes" id="UP000821865"/>
    </source>
</evidence>
<gene>
    <name evidence="1" type="ORF">HPB49_008028</name>
</gene>
<name>A0ACB8C8D1_DERSI</name>
<accession>A0ACB8C8D1</accession>
<dbReference type="EMBL" id="CM023477">
    <property type="protein sequence ID" value="KAH7937134.1"/>
    <property type="molecule type" value="Genomic_DNA"/>
</dbReference>
<reference evidence="1" key="1">
    <citation type="submission" date="2020-05" db="EMBL/GenBank/DDBJ databases">
        <title>Large-scale comparative analyses of tick genomes elucidate their genetic diversity and vector capacities.</title>
        <authorList>
            <person name="Jia N."/>
            <person name="Wang J."/>
            <person name="Shi W."/>
            <person name="Du L."/>
            <person name="Sun Y."/>
            <person name="Zhan W."/>
            <person name="Jiang J."/>
            <person name="Wang Q."/>
            <person name="Zhang B."/>
            <person name="Ji P."/>
            <person name="Sakyi L.B."/>
            <person name="Cui X."/>
            <person name="Yuan T."/>
            <person name="Jiang B."/>
            <person name="Yang W."/>
            <person name="Lam T.T.-Y."/>
            <person name="Chang Q."/>
            <person name="Ding S."/>
            <person name="Wang X."/>
            <person name="Zhu J."/>
            <person name="Ruan X."/>
            <person name="Zhao L."/>
            <person name="Wei J."/>
            <person name="Que T."/>
            <person name="Du C."/>
            <person name="Cheng J."/>
            <person name="Dai P."/>
            <person name="Han X."/>
            <person name="Huang E."/>
            <person name="Gao Y."/>
            <person name="Liu J."/>
            <person name="Shao H."/>
            <person name="Ye R."/>
            <person name="Li L."/>
            <person name="Wei W."/>
            <person name="Wang X."/>
            <person name="Wang C."/>
            <person name="Yang T."/>
            <person name="Huo Q."/>
            <person name="Li W."/>
            <person name="Guo W."/>
            <person name="Chen H."/>
            <person name="Zhou L."/>
            <person name="Ni X."/>
            <person name="Tian J."/>
            <person name="Zhou Y."/>
            <person name="Sheng Y."/>
            <person name="Liu T."/>
            <person name="Pan Y."/>
            <person name="Xia L."/>
            <person name="Li J."/>
            <person name="Zhao F."/>
            <person name="Cao W."/>
        </authorList>
    </citation>
    <scope>NUCLEOTIDE SEQUENCE</scope>
    <source>
        <strain evidence="1">Dsil-2018</strain>
    </source>
</reference>
<protein>
    <submittedName>
        <fullName evidence="1">Uncharacterized protein</fullName>
    </submittedName>
</protein>